<evidence type="ECO:0008006" key="4">
    <source>
        <dbReference type="Google" id="ProtNLM"/>
    </source>
</evidence>
<dbReference type="RefSeq" id="WP_085796553.1">
    <property type="nucleotide sequence ID" value="NZ_FWFO01000002.1"/>
</dbReference>
<keyword evidence="1" id="KW-0472">Membrane</keyword>
<protein>
    <recommendedName>
        <fullName evidence="4">Flp/Fap pilin component</fullName>
    </recommendedName>
</protein>
<sequence>MWERVKNVFRDENGAVTVDWVVLCAAVVGLAGATIASLHGPTGDVSSALNNSLSNSTVAVPVGGE</sequence>
<accession>A0A1Y5T874</accession>
<reference evidence="2 3" key="1">
    <citation type="submission" date="2017-03" db="EMBL/GenBank/DDBJ databases">
        <authorList>
            <person name="Afonso C.L."/>
            <person name="Miller P.J."/>
            <person name="Scott M.A."/>
            <person name="Spackman E."/>
            <person name="Goraichik I."/>
            <person name="Dimitrov K.M."/>
            <person name="Suarez D.L."/>
            <person name="Swayne D.E."/>
        </authorList>
    </citation>
    <scope>NUCLEOTIDE SEQUENCE [LARGE SCALE GENOMIC DNA]</scope>
    <source>
        <strain evidence="2 3">CECT 7639</strain>
    </source>
</reference>
<gene>
    <name evidence="2" type="ORF">TRL7639_02879</name>
</gene>
<dbReference type="Proteomes" id="UP000193077">
    <property type="component" value="Unassembled WGS sequence"/>
</dbReference>
<keyword evidence="1" id="KW-1133">Transmembrane helix</keyword>
<keyword evidence="3" id="KW-1185">Reference proteome</keyword>
<evidence type="ECO:0000256" key="1">
    <source>
        <dbReference type="SAM" id="Phobius"/>
    </source>
</evidence>
<dbReference type="EMBL" id="FWFO01000002">
    <property type="protein sequence ID" value="SLN54582.1"/>
    <property type="molecule type" value="Genomic_DNA"/>
</dbReference>
<name>A0A1Y5T874_9RHOB</name>
<dbReference type="AlphaFoldDB" id="A0A1Y5T874"/>
<evidence type="ECO:0000313" key="3">
    <source>
        <dbReference type="Proteomes" id="UP000193077"/>
    </source>
</evidence>
<keyword evidence="1" id="KW-0812">Transmembrane</keyword>
<feature type="transmembrane region" description="Helical" evidence="1">
    <location>
        <begin position="20"/>
        <end position="38"/>
    </location>
</feature>
<proteinExistence type="predicted"/>
<organism evidence="2 3">
    <name type="scientific">Falsiruegeria litorea R37</name>
    <dbReference type="NCBI Taxonomy" id="1200284"/>
    <lineage>
        <taxon>Bacteria</taxon>
        <taxon>Pseudomonadati</taxon>
        <taxon>Pseudomonadota</taxon>
        <taxon>Alphaproteobacteria</taxon>
        <taxon>Rhodobacterales</taxon>
        <taxon>Roseobacteraceae</taxon>
        <taxon>Falsiruegeria</taxon>
    </lineage>
</organism>
<evidence type="ECO:0000313" key="2">
    <source>
        <dbReference type="EMBL" id="SLN54582.1"/>
    </source>
</evidence>